<evidence type="ECO:0000313" key="2">
    <source>
        <dbReference type="EMBL" id="QDU98180.1"/>
    </source>
</evidence>
<keyword evidence="3" id="KW-1185">Reference proteome</keyword>
<keyword evidence="1" id="KW-0472">Membrane</keyword>
<dbReference type="KEGG" id="lcre:Pla8534_60410"/>
<name>A0A518E258_9BACT</name>
<dbReference type="PANTHER" id="PTHR37947">
    <property type="entry name" value="BLL2462 PROTEIN"/>
    <property type="match status" value="1"/>
</dbReference>
<dbReference type="PANTHER" id="PTHR37947:SF1">
    <property type="entry name" value="BLL2462 PROTEIN"/>
    <property type="match status" value="1"/>
</dbReference>
<dbReference type="RefSeq" id="WP_145057224.1">
    <property type="nucleotide sequence ID" value="NZ_CP036433.1"/>
</dbReference>
<dbReference type="InterPro" id="IPR029062">
    <property type="entry name" value="Class_I_gatase-like"/>
</dbReference>
<keyword evidence="1" id="KW-1133">Transmembrane helix</keyword>
<evidence type="ECO:0008006" key="4">
    <source>
        <dbReference type="Google" id="ProtNLM"/>
    </source>
</evidence>
<feature type="transmembrane region" description="Helical" evidence="1">
    <location>
        <begin position="35"/>
        <end position="56"/>
    </location>
</feature>
<dbReference type="SUPFAM" id="SSF52317">
    <property type="entry name" value="Class I glutamine amidotransferase-like"/>
    <property type="match status" value="1"/>
</dbReference>
<feature type="transmembrane region" description="Helical" evidence="1">
    <location>
        <begin position="63"/>
        <end position="85"/>
    </location>
</feature>
<protein>
    <recommendedName>
        <fullName evidence="4">Glutamine amidotransferase domain-containing protein</fullName>
    </recommendedName>
</protein>
<dbReference type="Gene3D" id="3.40.50.880">
    <property type="match status" value="1"/>
</dbReference>
<sequence>MYQQALGWLLGQDDVARIDQTSVSFGAAWAQQPQGLFWVVLSLVLLFVTAVVFYTVMQHRGPLLGRLALGCGRGLLLGLLVITLADPVLNITYQNDHYPFVYLLFDGTDSMGIEDEYSSEERSALLAAVPAGDQTGPAPASRMEYIQAWLRQKPEDHPLTKLQRDKKARLRAYIFDGNSTSQLRRLDGGDDEDSLDLAGLADQLTTEGQVTALGAAMSDVGRQFGVASLAGVVVVSDFAQNSGQAPLGAGMALDDSPALRLGAPLYTVGVGATDVLDLAVALQTNPQIKQGIETTISVKVRHTGLADKQAIVECWAVRQGEDGQRVEVGRKAVTMHSAVESVEFPFTPETSGDFEFFASVKGVEGEIVKENNQDVRQVRVIDDYFRLLFVAYEPNWEWRFVKEVFHRDPLVGMDGFRTYLASSDPRVRESNVLFEPTLTPKRSDFFANDVVFLGDMPRSILSDRFGDRLKEFVGKFGGGLVVMCGPRFGPAELAGSPVADMLPVIPDPDAPLRDARPFRMQRTPHASAYPFMRLSENPDENAMAWDNMGEIPWYQPVKALHPEQCIVLAEHPSDTCADGVTPQPLIAVRQYGLGEVVYVAYDEMWRLRRRYGDKYYTRFWGQLINRLAISHALGTDKRFELVADRTNYRVDDKAVVLIRAYDENYEPLSEEKLAAGFLTGTLTMAGPAGSAGVSRDVEIPLLRSGEFEIRLPLDLPGEYVLRVKDPFTDEPKELRFEVSNSSAERRSSIRNQRLQNDLAQASNGRAYTLSNVSQLADDLHIEPEVETVSRSRPLWATPLWFIALAMLMLGEWLFRKLMHLR</sequence>
<evidence type="ECO:0000313" key="3">
    <source>
        <dbReference type="Proteomes" id="UP000317648"/>
    </source>
</evidence>
<reference evidence="2 3" key="1">
    <citation type="submission" date="2019-02" db="EMBL/GenBank/DDBJ databases">
        <title>Deep-cultivation of Planctomycetes and their phenomic and genomic characterization uncovers novel biology.</title>
        <authorList>
            <person name="Wiegand S."/>
            <person name="Jogler M."/>
            <person name="Boedeker C."/>
            <person name="Pinto D."/>
            <person name="Vollmers J."/>
            <person name="Rivas-Marin E."/>
            <person name="Kohn T."/>
            <person name="Peeters S.H."/>
            <person name="Heuer A."/>
            <person name="Rast P."/>
            <person name="Oberbeckmann S."/>
            <person name="Bunk B."/>
            <person name="Jeske O."/>
            <person name="Meyerdierks A."/>
            <person name="Storesund J.E."/>
            <person name="Kallscheuer N."/>
            <person name="Luecker S."/>
            <person name="Lage O.M."/>
            <person name="Pohl T."/>
            <person name="Merkel B.J."/>
            <person name="Hornburger P."/>
            <person name="Mueller R.-W."/>
            <person name="Bruemmer F."/>
            <person name="Labrenz M."/>
            <person name="Spormann A.M."/>
            <person name="Op den Camp H."/>
            <person name="Overmann J."/>
            <person name="Amann R."/>
            <person name="Jetten M.S.M."/>
            <person name="Mascher T."/>
            <person name="Medema M.H."/>
            <person name="Devos D.P."/>
            <person name="Kaster A.-K."/>
            <person name="Ovreas L."/>
            <person name="Rohde M."/>
            <person name="Galperin M.Y."/>
            <person name="Jogler C."/>
        </authorList>
    </citation>
    <scope>NUCLEOTIDE SEQUENCE [LARGE SCALE GENOMIC DNA]</scope>
    <source>
        <strain evidence="2 3">Pla85_3_4</strain>
    </source>
</reference>
<proteinExistence type="predicted"/>
<keyword evidence="1" id="KW-0812">Transmembrane</keyword>
<dbReference type="Proteomes" id="UP000317648">
    <property type="component" value="Chromosome"/>
</dbReference>
<dbReference type="OrthoDB" id="252901at2"/>
<dbReference type="EMBL" id="CP036433">
    <property type="protein sequence ID" value="QDU98180.1"/>
    <property type="molecule type" value="Genomic_DNA"/>
</dbReference>
<evidence type="ECO:0000256" key="1">
    <source>
        <dbReference type="SAM" id="Phobius"/>
    </source>
</evidence>
<feature type="transmembrane region" description="Helical" evidence="1">
    <location>
        <begin position="794"/>
        <end position="814"/>
    </location>
</feature>
<accession>A0A518E258</accession>
<gene>
    <name evidence="2" type="ORF">Pla8534_60410</name>
</gene>
<organism evidence="2 3">
    <name type="scientific">Lignipirellula cremea</name>
    <dbReference type="NCBI Taxonomy" id="2528010"/>
    <lineage>
        <taxon>Bacteria</taxon>
        <taxon>Pseudomonadati</taxon>
        <taxon>Planctomycetota</taxon>
        <taxon>Planctomycetia</taxon>
        <taxon>Pirellulales</taxon>
        <taxon>Pirellulaceae</taxon>
        <taxon>Lignipirellula</taxon>
    </lineage>
</organism>
<dbReference type="AlphaFoldDB" id="A0A518E258"/>